<dbReference type="SUPFAM" id="SSF56425">
    <property type="entry name" value="Succinate dehydrogenase/fumarate reductase flavoprotein, catalytic domain"/>
    <property type="match status" value="1"/>
</dbReference>
<dbReference type="InterPro" id="IPR050315">
    <property type="entry name" value="FAD-oxidoreductase_2"/>
</dbReference>
<dbReference type="InterPro" id="IPR003953">
    <property type="entry name" value="FAD-dep_OxRdtase_2_FAD-bd"/>
</dbReference>
<protein>
    <submittedName>
        <fullName evidence="6">FAD-dependent oxidoreductase</fullName>
    </submittedName>
</protein>
<reference evidence="6" key="1">
    <citation type="submission" date="2022-01" db="EMBL/GenBank/DDBJ databases">
        <authorList>
            <person name="Jo J.-H."/>
            <person name="Im W.-T."/>
        </authorList>
    </citation>
    <scope>NUCLEOTIDE SEQUENCE</scope>
    <source>
        <strain evidence="6">I2-34</strain>
    </source>
</reference>
<evidence type="ECO:0000313" key="7">
    <source>
        <dbReference type="Proteomes" id="UP001165368"/>
    </source>
</evidence>
<evidence type="ECO:0000259" key="5">
    <source>
        <dbReference type="Pfam" id="PF00890"/>
    </source>
</evidence>
<keyword evidence="3" id="KW-0274">FAD</keyword>
<dbReference type="EMBL" id="JAKLTQ010000013">
    <property type="protein sequence ID" value="MCG2623371.1"/>
    <property type="molecule type" value="Genomic_DNA"/>
</dbReference>
<dbReference type="Gene3D" id="3.90.700.10">
    <property type="entry name" value="Succinate dehydrogenase/fumarate reductase flavoprotein, catalytic domain"/>
    <property type="match status" value="1"/>
</dbReference>
<dbReference type="RefSeq" id="WP_237822616.1">
    <property type="nucleotide sequence ID" value="NZ_JAKLTQ010000013.1"/>
</dbReference>
<dbReference type="SUPFAM" id="SSF51905">
    <property type="entry name" value="FAD/NAD(P)-binding domain"/>
    <property type="match status" value="1"/>
</dbReference>
<keyword evidence="2" id="KW-0285">Flavoprotein</keyword>
<dbReference type="Pfam" id="PF00890">
    <property type="entry name" value="FAD_binding_2"/>
    <property type="match status" value="1"/>
</dbReference>
<keyword evidence="4" id="KW-0560">Oxidoreductase</keyword>
<sequence>MTEATAETFDAVVVGAGISGLSAALSAVEAGLRVALVEKTAAIGGSSAMSGGWFAFSGTAEQAAAGVRDSAEHFLADLLEVGGHANDRALLQAYLDNQAELYAWLKGRGVVFQELEISSGQSAARSHLTPIKEVLRSFADAFVAAGGTLLLDSRVTDLVRDGGRVSAVVVDTPDGSRTLEAAGGVVLASGGFSRGTDLLRIFAPEQLAGIPYGGLGNTGDGLKLAWKLGAGMADMSYISGTYGSHPETGIEFHELLCAYYLGAIIVNKDGKRFVDESVSYKTLGSACLDQPEGLGFEIFDAKVRAKSQRGVPLKDMDTLEDLGHVFKADSLEELARIAGIDAGALVDTVGRYNAVVAGREEDEFGRTGLCTGVGELLPIDQAPFYAYPAKTLMNSTYCGITINPQAQVLDVAGEVIEGLYAAGEVTGGFHGAAYMTGTSLGKGALFGRLAARSIAARVGVPA</sequence>
<evidence type="ECO:0000256" key="3">
    <source>
        <dbReference type="ARBA" id="ARBA00022827"/>
    </source>
</evidence>
<keyword evidence="7" id="KW-1185">Reference proteome</keyword>
<feature type="domain" description="FAD-dependent oxidoreductase 2 FAD-binding" evidence="5">
    <location>
        <begin position="10"/>
        <end position="440"/>
    </location>
</feature>
<accession>A0ABS9L9K5</accession>
<dbReference type="Proteomes" id="UP001165368">
    <property type="component" value="Unassembled WGS sequence"/>
</dbReference>
<comment type="cofactor">
    <cofactor evidence="1">
        <name>FAD</name>
        <dbReference type="ChEBI" id="CHEBI:57692"/>
    </cofactor>
</comment>
<evidence type="ECO:0000256" key="4">
    <source>
        <dbReference type="ARBA" id="ARBA00023002"/>
    </source>
</evidence>
<dbReference type="Gene3D" id="3.50.50.60">
    <property type="entry name" value="FAD/NAD(P)-binding domain"/>
    <property type="match status" value="1"/>
</dbReference>
<name>A0ABS9L9K5_9MICC</name>
<organism evidence="6 7">
    <name type="scientific">Arthrobacter hankyongi</name>
    <dbReference type="NCBI Taxonomy" id="2904801"/>
    <lineage>
        <taxon>Bacteria</taxon>
        <taxon>Bacillati</taxon>
        <taxon>Actinomycetota</taxon>
        <taxon>Actinomycetes</taxon>
        <taxon>Micrococcales</taxon>
        <taxon>Micrococcaceae</taxon>
        <taxon>Arthrobacter</taxon>
    </lineage>
</organism>
<evidence type="ECO:0000313" key="6">
    <source>
        <dbReference type="EMBL" id="MCG2623371.1"/>
    </source>
</evidence>
<dbReference type="PANTHER" id="PTHR43400:SF10">
    <property type="entry name" value="3-OXOSTEROID 1-DEHYDROGENASE"/>
    <property type="match status" value="1"/>
</dbReference>
<comment type="caution">
    <text evidence="6">The sequence shown here is derived from an EMBL/GenBank/DDBJ whole genome shotgun (WGS) entry which is preliminary data.</text>
</comment>
<dbReference type="InterPro" id="IPR027477">
    <property type="entry name" value="Succ_DH/fumarate_Rdtase_cat_sf"/>
</dbReference>
<gene>
    <name evidence="6" type="ORF">LVY72_15855</name>
</gene>
<evidence type="ECO:0000256" key="2">
    <source>
        <dbReference type="ARBA" id="ARBA00022630"/>
    </source>
</evidence>
<proteinExistence type="predicted"/>
<dbReference type="InterPro" id="IPR036188">
    <property type="entry name" value="FAD/NAD-bd_sf"/>
</dbReference>
<evidence type="ECO:0000256" key="1">
    <source>
        <dbReference type="ARBA" id="ARBA00001974"/>
    </source>
</evidence>
<dbReference type="PANTHER" id="PTHR43400">
    <property type="entry name" value="FUMARATE REDUCTASE"/>
    <property type="match status" value="1"/>
</dbReference>